<dbReference type="InterPro" id="IPR036390">
    <property type="entry name" value="WH_DNA-bd_sf"/>
</dbReference>
<dbReference type="EMBL" id="JAQQFM010000001">
    <property type="protein sequence ID" value="MFL9923093.1"/>
    <property type="molecule type" value="Genomic_DNA"/>
</dbReference>
<name>A0ABW9A382_9BURK</name>
<comment type="similarity">
    <text evidence="1">Belongs to the LysR transcriptional regulatory family.</text>
</comment>
<dbReference type="InterPro" id="IPR000847">
    <property type="entry name" value="LysR_HTH_N"/>
</dbReference>
<gene>
    <name evidence="6" type="ORF">PQR62_02365</name>
</gene>
<dbReference type="InterPro" id="IPR005119">
    <property type="entry name" value="LysR_subst-bd"/>
</dbReference>
<evidence type="ECO:0000256" key="1">
    <source>
        <dbReference type="ARBA" id="ARBA00009437"/>
    </source>
</evidence>
<dbReference type="PANTHER" id="PTHR30118">
    <property type="entry name" value="HTH-TYPE TRANSCRIPTIONAL REGULATOR LEUO-RELATED"/>
    <property type="match status" value="1"/>
</dbReference>
<proteinExistence type="inferred from homology"/>
<feature type="domain" description="HTH lysR-type" evidence="5">
    <location>
        <begin position="4"/>
        <end position="61"/>
    </location>
</feature>
<dbReference type="Proteomes" id="UP001629246">
    <property type="component" value="Unassembled WGS sequence"/>
</dbReference>
<keyword evidence="4" id="KW-0804">Transcription</keyword>
<dbReference type="InterPro" id="IPR050389">
    <property type="entry name" value="LysR-type_TF"/>
</dbReference>
<dbReference type="Gene3D" id="3.40.190.10">
    <property type="entry name" value="Periplasmic binding protein-like II"/>
    <property type="match status" value="2"/>
</dbReference>
<comment type="caution">
    <text evidence="6">The sequence shown here is derived from an EMBL/GenBank/DDBJ whole genome shotgun (WGS) entry which is preliminary data.</text>
</comment>
<dbReference type="Pfam" id="PF03466">
    <property type="entry name" value="LysR_substrate"/>
    <property type="match status" value="1"/>
</dbReference>
<protein>
    <submittedName>
        <fullName evidence="6">LysR family transcriptional regulator</fullName>
    </submittedName>
</protein>
<keyword evidence="2" id="KW-0805">Transcription regulation</keyword>
<sequence>MSEPDLNLLIALDALVTEASVAGAARRLGLSASAMSRTLTRLRTVTGDPLLVRAGRRMVLTPCAEALSERTRNLVHEARSILRPSSTEPDIATLRRTFTIRANDGFVEIFGAPLIEAVTSAAPFVRLRFAPKAEKSPLPLRDGSADLEIGVLSQMGPEVRVQALFRDRFVGVVRRGHPFEAMKTISAERYAACGHVVTSRRGLSTGPVDDALAEIGLTRNIVAIVPSFPAALAIARASDLVALVPASFLLAAPEHPEDGPVAASYVFELPVSTAPITISQMWHPRLELDPAHRWLRERVRTVCKTGLKLDTSSS</sequence>
<keyword evidence="7" id="KW-1185">Reference proteome</keyword>
<keyword evidence="3" id="KW-0238">DNA-binding</keyword>
<dbReference type="Gene3D" id="1.10.10.10">
    <property type="entry name" value="Winged helix-like DNA-binding domain superfamily/Winged helix DNA-binding domain"/>
    <property type="match status" value="1"/>
</dbReference>
<evidence type="ECO:0000259" key="5">
    <source>
        <dbReference type="PROSITE" id="PS50931"/>
    </source>
</evidence>
<dbReference type="InterPro" id="IPR036388">
    <property type="entry name" value="WH-like_DNA-bd_sf"/>
</dbReference>
<dbReference type="Pfam" id="PF00126">
    <property type="entry name" value="HTH_1"/>
    <property type="match status" value="1"/>
</dbReference>
<evidence type="ECO:0000256" key="4">
    <source>
        <dbReference type="ARBA" id="ARBA00023163"/>
    </source>
</evidence>
<evidence type="ECO:0000256" key="3">
    <source>
        <dbReference type="ARBA" id="ARBA00023125"/>
    </source>
</evidence>
<evidence type="ECO:0000313" key="6">
    <source>
        <dbReference type="EMBL" id="MFL9923093.1"/>
    </source>
</evidence>
<evidence type="ECO:0000313" key="7">
    <source>
        <dbReference type="Proteomes" id="UP001629246"/>
    </source>
</evidence>
<dbReference type="PROSITE" id="PS50931">
    <property type="entry name" value="HTH_LYSR"/>
    <property type="match status" value="1"/>
</dbReference>
<dbReference type="RefSeq" id="WP_408154379.1">
    <property type="nucleotide sequence ID" value="NZ_JAQQFM010000001.1"/>
</dbReference>
<evidence type="ECO:0000256" key="2">
    <source>
        <dbReference type="ARBA" id="ARBA00023015"/>
    </source>
</evidence>
<dbReference type="SUPFAM" id="SSF46785">
    <property type="entry name" value="Winged helix' DNA-binding domain"/>
    <property type="match status" value="1"/>
</dbReference>
<dbReference type="PANTHER" id="PTHR30118:SF15">
    <property type="entry name" value="TRANSCRIPTIONAL REGULATORY PROTEIN"/>
    <property type="match status" value="1"/>
</dbReference>
<dbReference type="CDD" id="cd08460">
    <property type="entry name" value="PBP2_DntR_like_1"/>
    <property type="match status" value="1"/>
</dbReference>
<dbReference type="SUPFAM" id="SSF53850">
    <property type="entry name" value="Periplasmic binding protein-like II"/>
    <property type="match status" value="1"/>
</dbReference>
<accession>A0ABW9A382</accession>
<reference evidence="6 7" key="1">
    <citation type="journal article" date="2024" name="Chem. Sci.">
        <title>Discovery of megapolipeptins by genome mining of a Burkholderiales bacteria collection.</title>
        <authorList>
            <person name="Paulo B.S."/>
            <person name="Recchia M.J.J."/>
            <person name="Lee S."/>
            <person name="Fergusson C.H."/>
            <person name="Romanowski S.B."/>
            <person name="Hernandez A."/>
            <person name="Krull N."/>
            <person name="Liu D.Y."/>
            <person name="Cavanagh H."/>
            <person name="Bos A."/>
            <person name="Gray C.A."/>
            <person name="Murphy B.T."/>
            <person name="Linington R.G."/>
            <person name="Eustaquio A.S."/>
        </authorList>
    </citation>
    <scope>NUCLEOTIDE SEQUENCE [LARGE SCALE GENOMIC DNA]</scope>
    <source>
        <strain evidence="6 7">RL21-008-BIB-A</strain>
    </source>
</reference>
<organism evidence="6 7">
    <name type="scientific">Herbaspirillum lusitanum</name>
    <dbReference type="NCBI Taxonomy" id="213312"/>
    <lineage>
        <taxon>Bacteria</taxon>
        <taxon>Pseudomonadati</taxon>
        <taxon>Pseudomonadota</taxon>
        <taxon>Betaproteobacteria</taxon>
        <taxon>Burkholderiales</taxon>
        <taxon>Oxalobacteraceae</taxon>
        <taxon>Herbaspirillum</taxon>
    </lineage>
</organism>